<gene>
    <name evidence="2" type="ORF">G3M58_47455</name>
</gene>
<feature type="domain" description="N-acetyltransferase" evidence="1">
    <location>
        <begin position="26"/>
        <end position="194"/>
    </location>
</feature>
<dbReference type="GO" id="GO:0016747">
    <property type="term" value="F:acyltransferase activity, transferring groups other than amino-acyl groups"/>
    <property type="evidence" value="ECO:0007669"/>
    <property type="project" value="InterPro"/>
</dbReference>
<evidence type="ECO:0000259" key="1">
    <source>
        <dbReference type="PROSITE" id="PS51186"/>
    </source>
</evidence>
<name>A0A6G3X8R0_9ACTN</name>
<dbReference type="AlphaFoldDB" id="A0A6G3X8R0"/>
<dbReference type="PANTHER" id="PTHR43792">
    <property type="entry name" value="GNAT FAMILY, PUTATIVE (AFU_ORTHOLOGUE AFUA_3G00765)-RELATED-RELATED"/>
    <property type="match status" value="1"/>
</dbReference>
<sequence length="196" mass="21107">MHTPDSPHTVGTSTTLSAAEITSARLRLRAARDADRDGFIELQTDPQVRLHLGGPRPRSAVEQYLDALGVPRVTDEPGTFVIADRANDHLLGTLLLHRRPADLPGHVTDQGGELELTYVLRREAWGAGLAFEAATAALRTAASELPDQPVLVITQTANTRSLALAARLGFRRVGTFEAYDAEQTLAVADLHTFLAG</sequence>
<dbReference type="PANTHER" id="PTHR43792:SF1">
    <property type="entry name" value="N-ACETYLTRANSFERASE DOMAIN-CONTAINING PROTEIN"/>
    <property type="match status" value="1"/>
</dbReference>
<accession>A0A6G3X8R0</accession>
<proteinExistence type="predicted"/>
<dbReference type="InterPro" id="IPR000182">
    <property type="entry name" value="GNAT_dom"/>
</dbReference>
<dbReference type="Pfam" id="PF13302">
    <property type="entry name" value="Acetyltransf_3"/>
    <property type="match status" value="1"/>
</dbReference>
<reference evidence="2" key="1">
    <citation type="submission" date="2020-01" db="EMBL/GenBank/DDBJ databases">
        <title>Insect and environment-associated Actinomycetes.</title>
        <authorList>
            <person name="Currrie C."/>
            <person name="Chevrette M."/>
            <person name="Carlson C."/>
            <person name="Stubbendieck R."/>
            <person name="Wendt-Pienkowski E."/>
        </authorList>
    </citation>
    <scope>NUCLEOTIDE SEQUENCE</scope>
    <source>
        <strain evidence="2">SID7499</strain>
    </source>
</reference>
<dbReference type="SUPFAM" id="SSF55729">
    <property type="entry name" value="Acyl-CoA N-acyltransferases (Nat)"/>
    <property type="match status" value="1"/>
</dbReference>
<organism evidence="2">
    <name type="scientific">Streptomyces sp. SID7499</name>
    <dbReference type="NCBI Taxonomy" id="2706086"/>
    <lineage>
        <taxon>Bacteria</taxon>
        <taxon>Bacillati</taxon>
        <taxon>Actinomycetota</taxon>
        <taxon>Actinomycetes</taxon>
        <taxon>Kitasatosporales</taxon>
        <taxon>Streptomycetaceae</taxon>
        <taxon>Streptomyces</taxon>
    </lineage>
</organism>
<dbReference type="InterPro" id="IPR016181">
    <property type="entry name" value="Acyl_CoA_acyltransferase"/>
</dbReference>
<keyword evidence="2" id="KW-0808">Transferase</keyword>
<dbReference type="PROSITE" id="PS51186">
    <property type="entry name" value="GNAT"/>
    <property type="match status" value="1"/>
</dbReference>
<comment type="caution">
    <text evidence="2">The sequence shown here is derived from an EMBL/GenBank/DDBJ whole genome shotgun (WGS) entry which is preliminary data.</text>
</comment>
<evidence type="ECO:0000313" key="2">
    <source>
        <dbReference type="EMBL" id="NEE14084.1"/>
    </source>
</evidence>
<dbReference type="InterPro" id="IPR051531">
    <property type="entry name" value="N-acetyltransferase"/>
</dbReference>
<protein>
    <submittedName>
        <fullName evidence="2">GNAT family N-acetyltransferase</fullName>
    </submittedName>
</protein>
<dbReference type="EMBL" id="JAAGMN010005031">
    <property type="protein sequence ID" value="NEE14084.1"/>
    <property type="molecule type" value="Genomic_DNA"/>
</dbReference>
<dbReference type="Gene3D" id="3.40.630.30">
    <property type="match status" value="1"/>
</dbReference>